<reference evidence="1" key="1">
    <citation type="submission" date="2020-07" db="EMBL/GenBank/DDBJ databases">
        <title>Multicomponent nature underlies the extraordinary mechanical properties of spider dragline silk.</title>
        <authorList>
            <person name="Kono N."/>
            <person name="Nakamura H."/>
            <person name="Mori M."/>
            <person name="Yoshida Y."/>
            <person name="Ohtoshi R."/>
            <person name="Malay A.D."/>
            <person name="Moran D.A.P."/>
            <person name="Tomita M."/>
            <person name="Numata K."/>
            <person name="Arakawa K."/>
        </authorList>
    </citation>
    <scope>NUCLEOTIDE SEQUENCE</scope>
</reference>
<name>A0A8X6JMD9_TRICU</name>
<comment type="caution">
    <text evidence="1">The sequence shown here is derived from an EMBL/GenBank/DDBJ whole genome shotgun (WGS) entry which is preliminary data.</text>
</comment>
<dbReference type="EMBL" id="BMAO01029380">
    <property type="protein sequence ID" value="GFR31268.1"/>
    <property type="molecule type" value="Genomic_DNA"/>
</dbReference>
<dbReference type="AlphaFoldDB" id="A0A8X6JMD9"/>
<dbReference type="Proteomes" id="UP000887116">
    <property type="component" value="Unassembled WGS sequence"/>
</dbReference>
<evidence type="ECO:0000313" key="2">
    <source>
        <dbReference type="Proteomes" id="UP000887116"/>
    </source>
</evidence>
<accession>A0A8X6JMD9</accession>
<evidence type="ECO:0000313" key="1">
    <source>
        <dbReference type="EMBL" id="GFR31268.1"/>
    </source>
</evidence>
<organism evidence="1 2">
    <name type="scientific">Trichonephila clavata</name>
    <name type="common">Joro spider</name>
    <name type="synonym">Nephila clavata</name>
    <dbReference type="NCBI Taxonomy" id="2740835"/>
    <lineage>
        <taxon>Eukaryota</taxon>
        <taxon>Metazoa</taxon>
        <taxon>Ecdysozoa</taxon>
        <taxon>Arthropoda</taxon>
        <taxon>Chelicerata</taxon>
        <taxon>Arachnida</taxon>
        <taxon>Araneae</taxon>
        <taxon>Araneomorphae</taxon>
        <taxon>Entelegynae</taxon>
        <taxon>Araneoidea</taxon>
        <taxon>Nephilidae</taxon>
        <taxon>Trichonephila</taxon>
    </lineage>
</organism>
<keyword evidence="2" id="KW-1185">Reference proteome</keyword>
<sequence>MYGLFVFFHTGSFKRPKWSAAPQQSILRRGEVEFHPNNEDLIKQNSPSAVISESFVDIKDSKAFVTPKIEGALALRYARRIVAHTLEILMRMPYLYVGNETLMRGDSNTDCWVIPETHFVGDDGGRNCSHSE</sequence>
<protein>
    <submittedName>
        <fullName evidence="1">Uncharacterized protein</fullName>
    </submittedName>
</protein>
<gene>
    <name evidence="1" type="ORF">TNCT_327841</name>
</gene>
<proteinExistence type="predicted"/>